<keyword evidence="2" id="KW-1185">Reference proteome</keyword>
<dbReference type="EMBL" id="RKQZ01000001">
    <property type="protein sequence ID" value="RPF20716.1"/>
    <property type="molecule type" value="Genomic_DNA"/>
</dbReference>
<dbReference type="AlphaFoldDB" id="A0A3N4YMP2"/>
<sequence length="100" mass="11057">MAALLVERWPVFAVELRDALLHDGEIDLAGSVKGLTVVSMCSCTDEFCQSFHTAAPPDGAYGAGHRNLWLGQPWPDGFLILDVVDDEIRFVEVLYRPPLD</sequence>
<evidence type="ECO:0000313" key="1">
    <source>
        <dbReference type="EMBL" id="RPF20716.1"/>
    </source>
</evidence>
<gene>
    <name evidence="1" type="ORF">EDD34_1317</name>
</gene>
<comment type="caution">
    <text evidence="1">The sequence shown here is derived from an EMBL/GenBank/DDBJ whole genome shotgun (WGS) entry which is preliminary data.</text>
</comment>
<protein>
    <submittedName>
        <fullName evidence="1">Uncharacterized protein</fullName>
    </submittedName>
</protein>
<dbReference type="RefSeq" id="WP_246012221.1">
    <property type="nucleotide sequence ID" value="NZ_RKQZ01000001.1"/>
</dbReference>
<organism evidence="1 2">
    <name type="scientific">Myceligenerans xiligouense</name>
    <dbReference type="NCBI Taxonomy" id="253184"/>
    <lineage>
        <taxon>Bacteria</taxon>
        <taxon>Bacillati</taxon>
        <taxon>Actinomycetota</taxon>
        <taxon>Actinomycetes</taxon>
        <taxon>Micrococcales</taxon>
        <taxon>Promicromonosporaceae</taxon>
        <taxon>Myceligenerans</taxon>
    </lineage>
</organism>
<name>A0A3N4YMP2_9MICO</name>
<dbReference type="Proteomes" id="UP000280501">
    <property type="component" value="Unassembled WGS sequence"/>
</dbReference>
<accession>A0A3N4YMP2</accession>
<reference evidence="1 2" key="1">
    <citation type="submission" date="2018-11" db="EMBL/GenBank/DDBJ databases">
        <title>Sequencing the genomes of 1000 actinobacteria strains.</title>
        <authorList>
            <person name="Klenk H.-P."/>
        </authorList>
    </citation>
    <scope>NUCLEOTIDE SEQUENCE [LARGE SCALE GENOMIC DNA]</scope>
    <source>
        <strain evidence="1 2">DSM 15700</strain>
    </source>
</reference>
<proteinExistence type="predicted"/>
<evidence type="ECO:0000313" key="2">
    <source>
        <dbReference type="Proteomes" id="UP000280501"/>
    </source>
</evidence>